<dbReference type="EMBL" id="MBTG01000050">
    <property type="protein sequence ID" value="OPH47989.1"/>
    <property type="molecule type" value="Genomic_DNA"/>
</dbReference>
<dbReference type="Proteomes" id="UP000190626">
    <property type="component" value="Unassembled WGS sequence"/>
</dbReference>
<name>A0A1V4HA91_9BACL</name>
<evidence type="ECO:0000313" key="3">
    <source>
        <dbReference type="Proteomes" id="UP000190626"/>
    </source>
</evidence>
<reference evidence="3" key="1">
    <citation type="submission" date="2016-07" db="EMBL/GenBank/DDBJ databases">
        <authorList>
            <person name="Florea S."/>
            <person name="Webb J.S."/>
            <person name="Jaromczyk J."/>
            <person name="Schardl C.L."/>
        </authorList>
    </citation>
    <scope>NUCLEOTIDE SEQUENCE [LARGE SCALE GENOMIC DNA]</scope>
    <source>
        <strain evidence="3">CY1</strain>
    </source>
</reference>
<sequence>MNTYQKVLELVATYSEIEEKEIGPDLRIFDEFFVMDSFAAIEFVLKLEQEFGIKIDDDDLDMQKLQTPRMIAQYVENKKTWCSRE</sequence>
<proteinExistence type="predicted"/>
<dbReference type="Gene3D" id="1.10.1200.10">
    <property type="entry name" value="ACP-like"/>
    <property type="match status" value="1"/>
</dbReference>
<dbReference type="STRING" id="1469647.BC351_39055"/>
<dbReference type="AlphaFoldDB" id="A0A1V4HA91"/>
<evidence type="ECO:0000313" key="2">
    <source>
        <dbReference type="EMBL" id="OPH47989.1"/>
    </source>
</evidence>
<gene>
    <name evidence="2" type="ORF">BC351_39055</name>
</gene>
<protein>
    <recommendedName>
        <fullName evidence="1">Carrier domain-containing protein</fullName>
    </recommendedName>
</protein>
<dbReference type="PROSITE" id="PS50075">
    <property type="entry name" value="CARRIER"/>
    <property type="match status" value="1"/>
</dbReference>
<comment type="caution">
    <text evidence="2">The sequence shown here is derived from an EMBL/GenBank/DDBJ whole genome shotgun (WGS) entry which is preliminary data.</text>
</comment>
<dbReference type="RefSeq" id="WP_158082330.1">
    <property type="nucleotide sequence ID" value="NZ_MBTG01000050.1"/>
</dbReference>
<dbReference type="InterPro" id="IPR009081">
    <property type="entry name" value="PP-bd_ACP"/>
</dbReference>
<dbReference type="Pfam" id="PF00550">
    <property type="entry name" value="PP-binding"/>
    <property type="match status" value="1"/>
</dbReference>
<organism evidence="2 3">
    <name type="scientific">Paenibacillus ferrarius</name>
    <dbReference type="NCBI Taxonomy" id="1469647"/>
    <lineage>
        <taxon>Bacteria</taxon>
        <taxon>Bacillati</taxon>
        <taxon>Bacillota</taxon>
        <taxon>Bacilli</taxon>
        <taxon>Bacillales</taxon>
        <taxon>Paenibacillaceae</taxon>
        <taxon>Paenibacillus</taxon>
    </lineage>
</organism>
<dbReference type="OrthoDB" id="1449405at2"/>
<accession>A0A1V4HA91</accession>
<dbReference type="SUPFAM" id="SSF47336">
    <property type="entry name" value="ACP-like"/>
    <property type="match status" value="1"/>
</dbReference>
<evidence type="ECO:0000259" key="1">
    <source>
        <dbReference type="PROSITE" id="PS50075"/>
    </source>
</evidence>
<dbReference type="InterPro" id="IPR036736">
    <property type="entry name" value="ACP-like_sf"/>
</dbReference>
<feature type="domain" description="Carrier" evidence="1">
    <location>
        <begin position="1"/>
        <end position="79"/>
    </location>
</feature>
<keyword evidence="3" id="KW-1185">Reference proteome</keyword>